<accession>G6EI00</accession>
<sequence length="55" mass="6483">MHHRSSFRRAIVSPEMNPWPFGSGQSSGNFPDPLSRFRMTGSRHWDRMTILHEKE</sequence>
<protein>
    <submittedName>
        <fullName evidence="2">Uncharacterized protein</fullName>
    </submittedName>
</protein>
<keyword evidence="3" id="KW-1185">Reference proteome</keyword>
<dbReference type="AlphaFoldDB" id="G6EI00"/>
<evidence type="ECO:0000313" key="2">
    <source>
        <dbReference type="EMBL" id="EHJ59134.1"/>
    </source>
</evidence>
<organism evidence="2 3">
    <name type="scientific">Novosphingobium pentaromativorans US6-1</name>
    <dbReference type="NCBI Taxonomy" id="1088721"/>
    <lineage>
        <taxon>Bacteria</taxon>
        <taxon>Pseudomonadati</taxon>
        <taxon>Pseudomonadota</taxon>
        <taxon>Alphaproteobacteria</taxon>
        <taxon>Sphingomonadales</taxon>
        <taxon>Sphingomonadaceae</taxon>
        <taxon>Novosphingobium</taxon>
    </lineage>
</organism>
<proteinExistence type="predicted"/>
<comment type="caution">
    <text evidence="2">The sequence shown here is derived from an EMBL/GenBank/DDBJ whole genome shotgun (WGS) entry which is preliminary data.</text>
</comment>
<dbReference type="EMBL" id="AGFM01000062">
    <property type="protein sequence ID" value="EHJ59134.1"/>
    <property type="molecule type" value="Genomic_DNA"/>
</dbReference>
<dbReference type="PATRIC" id="fig|1088721.3.peg.3910"/>
<evidence type="ECO:0000313" key="3">
    <source>
        <dbReference type="Proteomes" id="UP000004030"/>
    </source>
</evidence>
<evidence type="ECO:0000256" key="1">
    <source>
        <dbReference type="SAM" id="MobiDB-lite"/>
    </source>
</evidence>
<dbReference type="Proteomes" id="UP000004030">
    <property type="component" value="Unassembled WGS sequence"/>
</dbReference>
<name>G6EI00_9SPHN</name>
<gene>
    <name evidence="2" type="ORF">NSU_3971</name>
</gene>
<reference evidence="2 3" key="1">
    <citation type="journal article" date="2012" name="J. Bacteriol.">
        <title>Genome sequence of benzo(a)pyrene-degrading bacterium Novosphingobium pentaromativorans US6-1.</title>
        <authorList>
            <person name="Luo Y.R."/>
            <person name="Kang S.G."/>
            <person name="Kim S.J."/>
            <person name="Kim M.R."/>
            <person name="Li N."/>
            <person name="Lee J.H."/>
            <person name="Kwon K.K."/>
        </authorList>
    </citation>
    <scope>NUCLEOTIDE SEQUENCE [LARGE SCALE GENOMIC DNA]</scope>
    <source>
        <strain evidence="2 3">US6-1</strain>
    </source>
</reference>
<feature type="region of interest" description="Disordered" evidence="1">
    <location>
        <begin position="14"/>
        <end position="35"/>
    </location>
</feature>